<accession>A0A812WAQ9</accession>
<gene>
    <name evidence="1" type="primary">arnA</name>
    <name evidence="1" type="ORF">SPIL2461_LOCUS18600</name>
</gene>
<dbReference type="Gene3D" id="3.40.50.12230">
    <property type="match status" value="1"/>
</dbReference>
<keyword evidence="2" id="KW-1185">Reference proteome</keyword>
<reference evidence="1" key="1">
    <citation type="submission" date="2021-02" db="EMBL/GenBank/DDBJ databases">
        <authorList>
            <person name="Dougan E. K."/>
            <person name="Rhodes N."/>
            <person name="Thang M."/>
            <person name="Chan C."/>
        </authorList>
    </citation>
    <scope>NUCLEOTIDE SEQUENCE</scope>
</reference>
<name>A0A812WAQ9_SYMPI</name>
<comment type="caution">
    <text evidence="1">The sequence shown here is derived from an EMBL/GenBank/DDBJ whole genome shotgun (WGS) entry which is preliminary data.</text>
</comment>
<evidence type="ECO:0000313" key="2">
    <source>
        <dbReference type="Proteomes" id="UP000649617"/>
    </source>
</evidence>
<dbReference type="OrthoDB" id="10268103at2759"/>
<dbReference type="Proteomes" id="UP000649617">
    <property type="component" value="Unassembled WGS sequence"/>
</dbReference>
<proteinExistence type="predicted"/>
<dbReference type="EMBL" id="CAJNIZ010043927">
    <property type="protein sequence ID" value="CAE7673003.1"/>
    <property type="molecule type" value="Genomic_DNA"/>
</dbReference>
<protein>
    <submittedName>
        <fullName evidence="1">ArnA protein</fullName>
    </submittedName>
</protein>
<sequence length="133" mass="15062">MVQEFDAGLVLHQERIAVEDVDTAFSVYRKLLPVTARCAREVFSMYFSPAGLPEGTEQKGESSYHFRKLPFDGVIQPEWPDPQVERFIRAMYFPPFDGAAALVDGHRMLVDSMEAKRVDEVLPKGVCLCVTHE</sequence>
<dbReference type="AlphaFoldDB" id="A0A812WAQ9"/>
<evidence type="ECO:0000313" key="1">
    <source>
        <dbReference type="EMBL" id="CAE7673003.1"/>
    </source>
</evidence>
<organism evidence="1 2">
    <name type="scientific">Symbiodinium pilosum</name>
    <name type="common">Dinoflagellate</name>
    <dbReference type="NCBI Taxonomy" id="2952"/>
    <lineage>
        <taxon>Eukaryota</taxon>
        <taxon>Sar</taxon>
        <taxon>Alveolata</taxon>
        <taxon>Dinophyceae</taxon>
        <taxon>Suessiales</taxon>
        <taxon>Symbiodiniaceae</taxon>
        <taxon>Symbiodinium</taxon>
    </lineage>
</organism>